<gene>
    <name evidence="3" type="ORF">mRhiFer1_000214</name>
</gene>
<protein>
    <recommendedName>
        <fullName evidence="2">Acyl-CoA oxidase C-terminal domain-containing protein</fullName>
    </recommendedName>
</protein>
<evidence type="ECO:0000313" key="3">
    <source>
        <dbReference type="EMBL" id="KAF6270369.1"/>
    </source>
</evidence>
<evidence type="ECO:0000313" key="4">
    <source>
        <dbReference type="Proteomes" id="UP000585614"/>
    </source>
</evidence>
<dbReference type="Proteomes" id="UP000585614">
    <property type="component" value="Unassembled WGS sequence"/>
</dbReference>
<dbReference type="GO" id="GO:0005777">
    <property type="term" value="C:peroxisome"/>
    <property type="evidence" value="ECO:0007669"/>
    <property type="project" value="InterPro"/>
</dbReference>
<evidence type="ECO:0000256" key="1">
    <source>
        <dbReference type="SAM" id="MobiDB-lite"/>
    </source>
</evidence>
<feature type="domain" description="Acyl-CoA oxidase C-terminal" evidence="2">
    <location>
        <begin position="53"/>
        <end position="120"/>
    </location>
</feature>
<proteinExistence type="predicted"/>
<dbReference type="GO" id="GO:0006635">
    <property type="term" value="P:fatty acid beta-oxidation"/>
    <property type="evidence" value="ECO:0007669"/>
    <property type="project" value="InterPro"/>
</dbReference>
<dbReference type="InterPro" id="IPR036250">
    <property type="entry name" value="AcylCo_DH-like_C"/>
</dbReference>
<dbReference type="GO" id="GO:0003997">
    <property type="term" value="F:acyl-CoA oxidase activity"/>
    <property type="evidence" value="ECO:0007669"/>
    <property type="project" value="InterPro"/>
</dbReference>
<feature type="compositionally biased region" description="Basic and acidic residues" evidence="1">
    <location>
        <begin position="143"/>
        <end position="153"/>
    </location>
</feature>
<dbReference type="InterPro" id="IPR002655">
    <property type="entry name" value="Acyl-CoA_oxidase_C"/>
</dbReference>
<dbReference type="AlphaFoldDB" id="A0A7J7R2N5"/>
<dbReference type="SUPFAM" id="SSF47203">
    <property type="entry name" value="Acyl-CoA dehydrogenase C-terminal domain-like"/>
    <property type="match status" value="1"/>
</dbReference>
<sequence length="153" mass="17226">MMSRQKPTAELVVVSWDRGLSLPGCGIGYCVLVVTFEQFSLAARCCPDRDDPALLMKFCLLYGTKLVFEERAWYLEHKCLTPEASTRMRTQLLDLCDSVKDDALRVTSAFNIPHTSLHAPPRGSPTRWPPGPFTPRRRSPGPVKERALRVPNL</sequence>
<feature type="region of interest" description="Disordered" evidence="1">
    <location>
        <begin position="115"/>
        <end position="153"/>
    </location>
</feature>
<evidence type="ECO:0000259" key="2">
    <source>
        <dbReference type="Pfam" id="PF01756"/>
    </source>
</evidence>
<accession>A0A7J7R2N5</accession>
<dbReference type="Pfam" id="PF01756">
    <property type="entry name" value="ACOX"/>
    <property type="match status" value="1"/>
</dbReference>
<reference evidence="3 4" key="1">
    <citation type="journal article" date="2020" name="Nature">
        <title>Six reference-quality genomes reveal evolution of bat adaptations.</title>
        <authorList>
            <person name="Jebb D."/>
            <person name="Huang Z."/>
            <person name="Pippel M."/>
            <person name="Hughes G.M."/>
            <person name="Lavrichenko K."/>
            <person name="Devanna P."/>
            <person name="Winkler S."/>
            <person name="Jermiin L.S."/>
            <person name="Skirmuntt E.C."/>
            <person name="Katzourakis A."/>
            <person name="Burkitt-Gray L."/>
            <person name="Ray D.A."/>
            <person name="Sullivan K.A.M."/>
            <person name="Roscito J.G."/>
            <person name="Kirilenko B.M."/>
            <person name="Davalos L.M."/>
            <person name="Corthals A.P."/>
            <person name="Power M.L."/>
            <person name="Jones G."/>
            <person name="Ransome R.D."/>
            <person name="Dechmann D.K.N."/>
            <person name="Locatelli A.G."/>
            <person name="Puechmaille S.J."/>
            <person name="Fedrigo O."/>
            <person name="Jarvis E.D."/>
            <person name="Hiller M."/>
            <person name="Vernes S.C."/>
            <person name="Myers E.W."/>
            <person name="Teeling E.C."/>
        </authorList>
    </citation>
    <scope>NUCLEOTIDE SEQUENCE [LARGE SCALE GENOMIC DNA]</scope>
    <source>
        <strain evidence="3">MRhiFer1</strain>
        <tissue evidence="3">Lung</tissue>
    </source>
</reference>
<dbReference type="EMBL" id="JACAGC010000032">
    <property type="protein sequence ID" value="KAF6270369.1"/>
    <property type="molecule type" value="Genomic_DNA"/>
</dbReference>
<dbReference type="Gene3D" id="1.20.140.10">
    <property type="entry name" value="Butyryl-CoA Dehydrogenase, subunit A, domain 3"/>
    <property type="match status" value="1"/>
</dbReference>
<comment type="caution">
    <text evidence="3">The sequence shown here is derived from an EMBL/GenBank/DDBJ whole genome shotgun (WGS) entry which is preliminary data.</text>
</comment>
<organism evidence="3 4">
    <name type="scientific">Rhinolophus ferrumequinum</name>
    <name type="common">Greater horseshoe bat</name>
    <dbReference type="NCBI Taxonomy" id="59479"/>
    <lineage>
        <taxon>Eukaryota</taxon>
        <taxon>Metazoa</taxon>
        <taxon>Chordata</taxon>
        <taxon>Craniata</taxon>
        <taxon>Vertebrata</taxon>
        <taxon>Euteleostomi</taxon>
        <taxon>Mammalia</taxon>
        <taxon>Eutheria</taxon>
        <taxon>Laurasiatheria</taxon>
        <taxon>Chiroptera</taxon>
        <taxon>Yinpterochiroptera</taxon>
        <taxon>Rhinolophoidea</taxon>
        <taxon>Rhinolophidae</taxon>
        <taxon>Rhinolophinae</taxon>
        <taxon>Rhinolophus</taxon>
    </lineage>
</organism>
<name>A0A7J7R2N5_RHIFE</name>